<name>A0A2R6NGU3_9APHY</name>
<dbReference type="Proteomes" id="UP000186601">
    <property type="component" value="Unassembled WGS sequence"/>
</dbReference>
<feature type="chain" id="PRO_5015320671" description="Secreted protein" evidence="1">
    <location>
        <begin position="24"/>
        <end position="84"/>
    </location>
</feature>
<gene>
    <name evidence="2" type="ORF">PHLCEN_2v12457</name>
</gene>
<sequence>MTRVTWICLTVSLPSSRLATSAAVKCCLGGVGFFDIVGGSSARTVSSASRLHHMNQWEVCKILQVIKWVMDPYLHWGDAQAEIE</sequence>
<dbReference type="AlphaFoldDB" id="A0A2R6NGU3"/>
<proteinExistence type="predicted"/>
<reference evidence="2 3" key="1">
    <citation type="submission" date="2018-02" db="EMBL/GenBank/DDBJ databases">
        <title>Genome sequence of the basidiomycete white-rot fungus Phlebia centrifuga.</title>
        <authorList>
            <person name="Granchi Z."/>
            <person name="Peng M."/>
            <person name="de Vries R.P."/>
            <person name="Hilden K."/>
            <person name="Makela M.R."/>
            <person name="Grigoriev I."/>
            <person name="Riley R."/>
        </authorList>
    </citation>
    <scope>NUCLEOTIDE SEQUENCE [LARGE SCALE GENOMIC DNA]</scope>
    <source>
        <strain evidence="2 3">FBCC195</strain>
    </source>
</reference>
<organism evidence="2 3">
    <name type="scientific">Hermanssonia centrifuga</name>
    <dbReference type="NCBI Taxonomy" id="98765"/>
    <lineage>
        <taxon>Eukaryota</taxon>
        <taxon>Fungi</taxon>
        <taxon>Dikarya</taxon>
        <taxon>Basidiomycota</taxon>
        <taxon>Agaricomycotina</taxon>
        <taxon>Agaricomycetes</taxon>
        <taxon>Polyporales</taxon>
        <taxon>Meruliaceae</taxon>
        <taxon>Hermanssonia</taxon>
    </lineage>
</organism>
<comment type="caution">
    <text evidence="2">The sequence shown here is derived from an EMBL/GenBank/DDBJ whole genome shotgun (WGS) entry which is preliminary data.</text>
</comment>
<protein>
    <recommendedName>
        <fullName evidence="4">Secreted protein</fullName>
    </recommendedName>
</protein>
<evidence type="ECO:0000313" key="2">
    <source>
        <dbReference type="EMBL" id="PSR71604.1"/>
    </source>
</evidence>
<accession>A0A2R6NGU3</accession>
<keyword evidence="1" id="KW-0732">Signal</keyword>
<evidence type="ECO:0000313" key="3">
    <source>
        <dbReference type="Proteomes" id="UP000186601"/>
    </source>
</evidence>
<evidence type="ECO:0008006" key="4">
    <source>
        <dbReference type="Google" id="ProtNLM"/>
    </source>
</evidence>
<evidence type="ECO:0000256" key="1">
    <source>
        <dbReference type="SAM" id="SignalP"/>
    </source>
</evidence>
<keyword evidence="3" id="KW-1185">Reference proteome</keyword>
<feature type="signal peptide" evidence="1">
    <location>
        <begin position="1"/>
        <end position="23"/>
    </location>
</feature>
<dbReference type="EMBL" id="MLYV02001259">
    <property type="protein sequence ID" value="PSR71604.1"/>
    <property type="molecule type" value="Genomic_DNA"/>
</dbReference>